<dbReference type="PANTHER" id="PTHR23268:SF102">
    <property type="entry name" value="IMMUNOGLOBULIN V-SET DOMAIN-CONTAINING PROTEIN"/>
    <property type="match status" value="1"/>
</dbReference>
<evidence type="ECO:0000313" key="5">
    <source>
        <dbReference type="EMBL" id="MED6236846.1"/>
    </source>
</evidence>
<dbReference type="PROSITE" id="PS50835">
    <property type="entry name" value="IG_LIKE"/>
    <property type="match status" value="1"/>
</dbReference>
<dbReference type="InterPro" id="IPR036179">
    <property type="entry name" value="Ig-like_dom_sf"/>
</dbReference>
<dbReference type="InterPro" id="IPR013106">
    <property type="entry name" value="Ig_V-set"/>
</dbReference>
<protein>
    <recommendedName>
        <fullName evidence="4">Ig-like domain-containing protein</fullName>
    </recommendedName>
</protein>
<feature type="signal peptide" evidence="3">
    <location>
        <begin position="1"/>
        <end position="16"/>
    </location>
</feature>
<proteinExistence type="predicted"/>
<evidence type="ECO:0000256" key="3">
    <source>
        <dbReference type="SAM" id="SignalP"/>
    </source>
</evidence>
<feature type="domain" description="Ig-like" evidence="4">
    <location>
        <begin position="21"/>
        <end position="113"/>
    </location>
</feature>
<accession>A0ABU7AF97</accession>
<organism evidence="5 6">
    <name type="scientific">Ataeniobius toweri</name>
    <dbReference type="NCBI Taxonomy" id="208326"/>
    <lineage>
        <taxon>Eukaryota</taxon>
        <taxon>Metazoa</taxon>
        <taxon>Chordata</taxon>
        <taxon>Craniata</taxon>
        <taxon>Vertebrata</taxon>
        <taxon>Euteleostomi</taxon>
        <taxon>Actinopterygii</taxon>
        <taxon>Neopterygii</taxon>
        <taxon>Teleostei</taxon>
        <taxon>Neoteleostei</taxon>
        <taxon>Acanthomorphata</taxon>
        <taxon>Ovalentaria</taxon>
        <taxon>Atherinomorphae</taxon>
        <taxon>Cyprinodontiformes</taxon>
        <taxon>Goodeidae</taxon>
        <taxon>Ataeniobius</taxon>
    </lineage>
</organism>
<dbReference type="InterPro" id="IPR050413">
    <property type="entry name" value="TCR_beta_variable"/>
</dbReference>
<dbReference type="SUPFAM" id="SSF48726">
    <property type="entry name" value="Immunoglobulin"/>
    <property type="match status" value="1"/>
</dbReference>
<dbReference type="EMBL" id="JAHUTI010012972">
    <property type="protein sequence ID" value="MED6236846.1"/>
    <property type="molecule type" value="Genomic_DNA"/>
</dbReference>
<name>A0ABU7AF97_9TELE</name>
<evidence type="ECO:0000256" key="1">
    <source>
        <dbReference type="ARBA" id="ARBA00022729"/>
    </source>
</evidence>
<keyword evidence="1 3" id="KW-0732">Signal</keyword>
<sequence>MFLLCCISLQTILVSGSSLSDQIVQTPVEMFESLGKTFTISCSHSIQSYDQILWYKQSEGHEMQFLGYMYGTSAFPEKGLNVTMDGNANKGQTCTLTIKGLNVKTRAVYFCAARYHSAAYPCSSVHKPPHIPVQLYYLL</sequence>
<comment type="caution">
    <text evidence="5">The sequence shown here is derived from an EMBL/GenBank/DDBJ whole genome shotgun (WGS) entry which is preliminary data.</text>
</comment>
<feature type="chain" id="PRO_5047456287" description="Ig-like domain-containing protein" evidence="3">
    <location>
        <begin position="17"/>
        <end position="139"/>
    </location>
</feature>
<dbReference type="InterPro" id="IPR013783">
    <property type="entry name" value="Ig-like_fold"/>
</dbReference>
<reference evidence="5 6" key="1">
    <citation type="submission" date="2021-07" db="EMBL/GenBank/DDBJ databases">
        <authorList>
            <person name="Palmer J.M."/>
        </authorList>
    </citation>
    <scope>NUCLEOTIDE SEQUENCE [LARGE SCALE GENOMIC DNA]</scope>
    <source>
        <strain evidence="5 6">AT_MEX2019</strain>
        <tissue evidence="5">Muscle</tissue>
    </source>
</reference>
<gene>
    <name evidence="5" type="ORF">ATANTOWER_015109</name>
</gene>
<dbReference type="Gene3D" id="2.60.40.10">
    <property type="entry name" value="Immunoglobulins"/>
    <property type="match status" value="1"/>
</dbReference>
<dbReference type="Pfam" id="PF07686">
    <property type="entry name" value="V-set"/>
    <property type="match status" value="1"/>
</dbReference>
<evidence type="ECO:0000256" key="2">
    <source>
        <dbReference type="ARBA" id="ARBA00022859"/>
    </source>
</evidence>
<dbReference type="PANTHER" id="PTHR23268">
    <property type="entry name" value="T-CELL RECEPTOR BETA CHAIN"/>
    <property type="match status" value="1"/>
</dbReference>
<keyword evidence="6" id="KW-1185">Reference proteome</keyword>
<evidence type="ECO:0000259" key="4">
    <source>
        <dbReference type="PROSITE" id="PS50835"/>
    </source>
</evidence>
<keyword evidence="2" id="KW-0391">Immunity</keyword>
<dbReference type="Proteomes" id="UP001345963">
    <property type="component" value="Unassembled WGS sequence"/>
</dbReference>
<dbReference type="InterPro" id="IPR007110">
    <property type="entry name" value="Ig-like_dom"/>
</dbReference>
<evidence type="ECO:0000313" key="6">
    <source>
        <dbReference type="Proteomes" id="UP001345963"/>
    </source>
</evidence>